<keyword evidence="2" id="KW-1133">Transmembrane helix</keyword>
<evidence type="ECO:0000256" key="1">
    <source>
        <dbReference type="SAM" id="MobiDB-lite"/>
    </source>
</evidence>
<feature type="compositionally biased region" description="Polar residues" evidence="1">
    <location>
        <begin position="451"/>
        <end position="463"/>
    </location>
</feature>
<dbReference type="PANTHER" id="PTHR13018:SF114">
    <property type="entry name" value="EXPRESSED PROTEIN"/>
    <property type="match status" value="1"/>
</dbReference>
<dbReference type="KEGG" id="bmic:BmR1_04g06815"/>
<dbReference type="GO" id="GO:0005227">
    <property type="term" value="F:calcium-activated cation channel activity"/>
    <property type="evidence" value="ECO:0007669"/>
    <property type="project" value="InterPro"/>
</dbReference>
<name>A0A1N6LXT9_BABMR</name>
<feature type="compositionally biased region" description="Polar residues" evidence="1">
    <location>
        <begin position="475"/>
        <end position="503"/>
    </location>
</feature>
<sequence>MDDEVFIFLSFLILNLVVFFITLCIWKKYNRQLYYIIKRDHSKSPLVLNYTPRTYNNSLLIQHINSEYIYTNRLDNYEGDCVHNLSHIFGKKYPPIRNNEVKLYLKFLNSNARMLLICSITAFVLYTPLMIYLAYIGQPWSFWSLSNIDFVENRYMVHTLYCTVWIYSIIIYFHILYLLTDYKVDNKSIATRAQLHTLMVTGLSKSLNDPLILYKHFDQIFPNQVISSHLIMDYTKRLLYENQLDRLLWQLRRLDLYYGIPRTVSRATTKENDVLNKSLQNCDIENYEGSIEILSPNDSSHIHELLEMPNLEEYNHEMYPERASINLHINIVSEKLRKIKELPVKKSVGIGFISFKDARCVYKSLTDNRILESKPNWRLEPAPHPNDIIWLNLRFTSMSIIIRAIVFNLFFLSFYIAITYTMASLNLLNTVNIGMSPLYKDNEERLVPKLATNNSNGEQVTRSFDTDTDTDGIRNATNTAKSHSKTKTGNPPSEGGSNVTTPNYEADIGKKKEYASMDTTFSDDNNNNNDEDEDEEDIKRIIKESTENTSNRMDSSDSNLSNIGNISFWRALLPPIIMGIINSVIHPYVITLISEYIGFHRKSAHQRYRLFGHIFYLITGTIFVPLLSSILALWQILNKNFKILSQYLGLVMSGASWAYAAIYILNATFISACNQLLQLSQMFCRWFSRTFFNYDYGNWDFDFGYWYAFHTSVLTLILLFSTLIPSVLPMGTVYFVMRYYIDRYNLANGIWKIGLDTTGKIGSTAIRSMLISVSLFQFGMSGIFLNCKDALEPIYPMLLFIASVASWLLIYGSTTSNVFVPLYQHNKTITKPLATRTIDFIKICYLHPCEKADIIKRVNFVLSDDHCAG</sequence>
<feature type="transmembrane region" description="Helical" evidence="2">
    <location>
        <begin position="400"/>
        <end position="423"/>
    </location>
</feature>
<dbReference type="EMBL" id="LN871599">
    <property type="protein sequence ID" value="SIO73699.1"/>
    <property type="molecule type" value="Genomic_DNA"/>
</dbReference>
<dbReference type="OrthoDB" id="365492at2759"/>
<organism evidence="4 5">
    <name type="scientific">Babesia microti (strain RI)</name>
    <dbReference type="NCBI Taxonomy" id="1133968"/>
    <lineage>
        <taxon>Eukaryota</taxon>
        <taxon>Sar</taxon>
        <taxon>Alveolata</taxon>
        <taxon>Apicomplexa</taxon>
        <taxon>Aconoidasida</taxon>
        <taxon>Piroplasmida</taxon>
        <taxon>Babesiidae</taxon>
        <taxon>Babesia</taxon>
    </lineage>
</organism>
<feature type="transmembrane region" description="Helical" evidence="2">
    <location>
        <begin position="572"/>
        <end position="593"/>
    </location>
</feature>
<feature type="transmembrane region" description="Helical" evidence="2">
    <location>
        <begin position="614"/>
        <end position="637"/>
    </location>
</feature>
<dbReference type="RefSeq" id="XP_021337766.1">
    <property type="nucleotide sequence ID" value="XM_021482549.1"/>
</dbReference>
<dbReference type="GO" id="GO:0005886">
    <property type="term" value="C:plasma membrane"/>
    <property type="evidence" value="ECO:0007669"/>
    <property type="project" value="TreeGrafter"/>
</dbReference>
<feature type="region of interest" description="Disordered" evidence="1">
    <location>
        <begin position="518"/>
        <end position="537"/>
    </location>
</feature>
<dbReference type="InterPro" id="IPR003864">
    <property type="entry name" value="CSC1/OSCA1-like_7TM"/>
</dbReference>
<dbReference type="VEuPathDB" id="PiroplasmaDB:BmR1_04g06815"/>
<feature type="transmembrane region" description="Helical" evidence="2">
    <location>
        <begin position="114"/>
        <end position="135"/>
    </location>
</feature>
<feature type="region of interest" description="Disordered" evidence="1">
    <location>
        <begin position="450"/>
        <end position="504"/>
    </location>
</feature>
<keyword evidence="5" id="KW-1185">Reference proteome</keyword>
<evidence type="ECO:0000259" key="3">
    <source>
        <dbReference type="Pfam" id="PF02714"/>
    </source>
</evidence>
<dbReference type="GeneID" id="24426009"/>
<dbReference type="Proteomes" id="UP000002899">
    <property type="component" value="Chromosome IV"/>
</dbReference>
<evidence type="ECO:0000256" key="2">
    <source>
        <dbReference type="SAM" id="Phobius"/>
    </source>
</evidence>
<evidence type="ECO:0000313" key="5">
    <source>
        <dbReference type="Proteomes" id="UP000002899"/>
    </source>
</evidence>
<keyword evidence="2" id="KW-0812">Transmembrane</keyword>
<evidence type="ECO:0000313" key="4">
    <source>
        <dbReference type="EMBL" id="SIO73699.1"/>
    </source>
</evidence>
<feature type="transmembrane region" description="Helical" evidence="2">
    <location>
        <begin position="155"/>
        <end position="179"/>
    </location>
</feature>
<reference evidence="4 5" key="3">
    <citation type="journal article" date="2016" name="Sci. Rep.">
        <title>Genome-wide diversity and gene expression profiling of Babesia microti isolates identify polymorphic genes that mediate host-pathogen interactions.</title>
        <authorList>
            <person name="Silva J.C."/>
            <person name="Cornillot E."/>
            <person name="McCracken C."/>
            <person name="Usmani-Brown S."/>
            <person name="Dwivedi A."/>
            <person name="Ifeonu O.O."/>
            <person name="Crabtree J."/>
            <person name="Gotia H.T."/>
            <person name="Virji A.Z."/>
            <person name="Reynes C."/>
            <person name="Colinge J."/>
            <person name="Kumar V."/>
            <person name="Lawres L."/>
            <person name="Pazzi J.E."/>
            <person name="Pablo J.V."/>
            <person name="Hung C."/>
            <person name="Brancato J."/>
            <person name="Kumari P."/>
            <person name="Orvis J."/>
            <person name="Tretina K."/>
            <person name="Chibucos M."/>
            <person name="Ott S."/>
            <person name="Sadzewicz L."/>
            <person name="Sengamalay N."/>
            <person name="Shetty A.C."/>
            <person name="Su Q."/>
            <person name="Tallon L."/>
            <person name="Fraser C.M."/>
            <person name="Frutos R."/>
            <person name="Molina D.M."/>
            <person name="Krause P.J."/>
            <person name="Ben Mamoun C."/>
        </authorList>
    </citation>
    <scope>NUCLEOTIDE SEQUENCE [LARGE SCALE GENOMIC DNA]</scope>
    <source>
        <strain evidence="4 5">RI</strain>
    </source>
</reference>
<keyword evidence="2" id="KW-0472">Membrane</keyword>
<protein>
    <recommendedName>
        <fullName evidence="3">CSC1/OSCA1-like 7TM region domain-containing protein</fullName>
    </recommendedName>
</protein>
<reference evidence="4 5" key="1">
    <citation type="journal article" date="2012" name="Nucleic Acids Res.">
        <title>Sequencing of the smallest Apicomplexan genome from the human pathogen Babesia microti.</title>
        <authorList>
            <person name="Cornillot E."/>
            <person name="Hadj-Kaddour K."/>
            <person name="Dassouli A."/>
            <person name="Noel B."/>
            <person name="Ranwez V."/>
            <person name="Vacherie B."/>
            <person name="Augagneur Y."/>
            <person name="Bres V."/>
            <person name="Duclos A."/>
            <person name="Randazzo S."/>
            <person name="Carcy B."/>
            <person name="Debierre-Grockiego F."/>
            <person name="Delbecq S."/>
            <person name="Moubri-Menage K."/>
            <person name="Shams-Eldin H."/>
            <person name="Usmani-Brown S."/>
            <person name="Bringaud F."/>
            <person name="Wincker P."/>
            <person name="Vivares C.P."/>
            <person name="Schwarz R.T."/>
            <person name="Schetters T.P."/>
            <person name="Krause P.J."/>
            <person name="Gorenflot A."/>
            <person name="Berry V."/>
            <person name="Barbe V."/>
            <person name="Ben Mamoun C."/>
        </authorList>
    </citation>
    <scope>NUCLEOTIDE SEQUENCE [LARGE SCALE GENOMIC DNA]</scope>
    <source>
        <strain evidence="4 5">RI</strain>
    </source>
</reference>
<dbReference type="PANTHER" id="PTHR13018">
    <property type="entry name" value="PROBABLE MEMBRANE PROTEIN DUF221-RELATED"/>
    <property type="match status" value="1"/>
</dbReference>
<accession>A0A1N6LXT9</accession>
<dbReference type="Pfam" id="PF02714">
    <property type="entry name" value="RSN1_7TM"/>
    <property type="match status" value="1"/>
</dbReference>
<feature type="transmembrane region" description="Helical" evidence="2">
    <location>
        <begin position="6"/>
        <end position="26"/>
    </location>
</feature>
<feature type="transmembrane region" description="Helical" evidence="2">
    <location>
        <begin position="713"/>
        <end position="737"/>
    </location>
</feature>
<proteinExistence type="predicted"/>
<dbReference type="AlphaFoldDB" id="A0A1N6LXT9"/>
<reference evidence="4 5" key="2">
    <citation type="journal article" date="2013" name="PLoS ONE">
        <title>Whole genome mapping and re-organization of the nuclear and mitochondrial genomes of Babesia microti isolates.</title>
        <authorList>
            <person name="Cornillot E."/>
            <person name="Dassouli A."/>
            <person name="Garg A."/>
            <person name="Pachikara N."/>
            <person name="Randazzo S."/>
            <person name="Depoix D."/>
            <person name="Carcy B."/>
            <person name="Delbecq S."/>
            <person name="Frutos R."/>
            <person name="Silva J.C."/>
            <person name="Sutton R."/>
            <person name="Krause P.J."/>
            <person name="Mamoun C.B."/>
        </authorList>
    </citation>
    <scope>NUCLEOTIDE SEQUENCE [LARGE SCALE GENOMIC DNA]</scope>
    <source>
        <strain evidence="4 5">RI</strain>
    </source>
</reference>
<dbReference type="InterPro" id="IPR045122">
    <property type="entry name" value="Csc1-like"/>
</dbReference>
<feature type="domain" description="CSC1/OSCA1-like 7TM region" evidence="3">
    <location>
        <begin position="567"/>
        <end position="784"/>
    </location>
</feature>
<feature type="transmembrane region" description="Helical" evidence="2">
    <location>
        <begin position="794"/>
        <end position="812"/>
    </location>
</feature>